<reference evidence="2 3" key="1">
    <citation type="submission" date="2024-05" db="EMBL/GenBank/DDBJ databases">
        <title>The nuclear and mitochondrial genome assemblies of Tetragonisca angustula (Apidae: Meliponini), a tiny yet remarkable pollinator in the Neotropics.</title>
        <authorList>
            <person name="Ferrari R."/>
            <person name="Ricardo P.C."/>
            <person name="Dias F.C."/>
            <person name="Araujo N.S."/>
            <person name="Soares D.O."/>
            <person name="Zhou Q.-S."/>
            <person name="Zhu C.-D."/>
            <person name="Coutinho L."/>
            <person name="Airas M.C."/>
            <person name="Batista T.M."/>
        </authorList>
    </citation>
    <scope>NUCLEOTIDE SEQUENCE [LARGE SCALE GENOMIC DNA]</scope>
    <source>
        <strain evidence="2">ASF017062</strain>
        <tissue evidence="2">Abdomen</tissue>
    </source>
</reference>
<dbReference type="Proteomes" id="UP001432146">
    <property type="component" value="Unassembled WGS sequence"/>
</dbReference>
<evidence type="ECO:0000313" key="3">
    <source>
        <dbReference type="Proteomes" id="UP001432146"/>
    </source>
</evidence>
<evidence type="ECO:0000256" key="1">
    <source>
        <dbReference type="SAM" id="MobiDB-lite"/>
    </source>
</evidence>
<accession>A0AAW1AGQ6</accession>
<organism evidence="2 3">
    <name type="scientific">Tetragonisca angustula</name>
    <dbReference type="NCBI Taxonomy" id="166442"/>
    <lineage>
        <taxon>Eukaryota</taxon>
        <taxon>Metazoa</taxon>
        <taxon>Ecdysozoa</taxon>
        <taxon>Arthropoda</taxon>
        <taxon>Hexapoda</taxon>
        <taxon>Insecta</taxon>
        <taxon>Pterygota</taxon>
        <taxon>Neoptera</taxon>
        <taxon>Endopterygota</taxon>
        <taxon>Hymenoptera</taxon>
        <taxon>Apocrita</taxon>
        <taxon>Aculeata</taxon>
        <taxon>Apoidea</taxon>
        <taxon>Anthophila</taxon>
        <taxon>Apidae</taxon>
        <taxon>Tetragonisca</taxon>
    </lineage>
</organism>
<comment type="caution">
    <text evidence="2">The sequence shown here is derived from an EMBL/GenBank/DDBJ whole genome shotgun (WGS) entry which is preliminary data.</text>
</comment>
<dbReference type="EMBL" id="JAWNGG020000022">
    <property type="protein sequence ID" value="KAK9308303.1"/>
    <property type="molecule type" value="Genomic_DNA"/>
</dbReference>
<gene>
    <name evidence="2" type="ORF">QLX08_001739</name>
</gene>
<dbReference type="AlphaFoldDB" id="A0AAW1AGQ6"/>
<keyword evidence="3" id="KW-1185">Reference proteome</keyword>
<feature type="compositionally biased region" description="Basic and acidic residues" evidence="1">
    <location>
        <begin position="99"/>
        <end position="119"/>
    </location>
</feature>
<feature type="region of interest" description="Disordered" evidence="1">
    <location>
        <begin position="43"/>
        <end position="160"/>
    </location>
</feature>
<feature type="compositionally biased region" description="Basic and acidic residues" evidence="1">
    <location>
        <begin position="129"/>
        <end position="139"/>
    </location>
</feature>
<proteinExistence type="predicted"/>
<protein>
    <submittedName>
        <fullName evidence="2">Uncharacterized protein</fullName>
    </submittedName>
</protein>
<sequence length="160" mass="18214">MPLCGAVTKLTEPGPVANRCTLCCPLPPPPPMLLVLPRLEGGSYEEDKGRRKQSRKTRWIEEDRSMAECTQAPKRGNDCTLSLDHHRRDISRHATSRRWGCDGGEHSQEKTEEAEASEKRKVKPQMKQTVKERPRTEGRKKVRKRRVEVPEGNDCVSSGW</sequence>
<name>A0AAW1AGQ6_9HYME</name>
<evidence type="ECO:0000313" key="2">
    <source>
        <dbReference type="EMBL" id="KAK9308303.1"/>
    </source>
</evidence>